<name>A0A5M6DEL7_9BACT</name>
<keyword evidence="1" id="KW-0732">Signal</keyword>
<protein>
    <submittedName>
        <fullName evidence="2">DUF2279 domain-containing protein</fullName>
    </submittedName>
</protein>
<evidence type="ECO:0000313" key="3">
    <source>
        <dbReference type="Proteomes" id="UP000323426"/>
    </source>
</evidence>
<dbReference type="RefSeq" id="WP_150089105.1">
    <property type="nucleotide sequence ID" value="NZ_VWSF01000010.1"/>
</dbReference>
<organism evidence="2 3">
    <name type="scientific">Adhaeribacter rhizoryzae</name>
    <dbReference type="NCBI Taxonomy" id="2607907"/>
    <lineage>
        <taxon>Bacteria</taxon>
        <taxon>Pseudomonadati</taxon>
        <taxon>Bacteroidota</taxon>
        <taxon>Cytophagia</taxon>
        <taxon>Cytophagales</taxon>
        <taxon>Hymenobacteraceae</taxon>
        <taxon>Adhaeribacter</taxon>
    </lineage>
</organism>
<feature type="signal peptide" evidence="1">
    <location>
        <begin position="1"/>
        <end position="19"/>
    </location>
</feature>
<reference evidence="2 3" key="1">
    <citation type="submission" date="2019-09" db="EMBL/GenBank/DDBJ databases">
        <title>Genome sequence and assembly of Adhaeribacter sp.</title>
        <authorList>
            <person name="Chhetri G."/>
        </authorList>
    </citation>
    <scope>NUCLEOTIDE SEQUENCE [LARGE SCALE GENOMIC DNA]</scope>
    <source>
        <strain evidence="2 3">DK36</strain>
    </source>
</reference>
<accession>A0A5M6DEL7</accession>
<evidence type="ECO:0000256" key="1">
    <source>
        <dbReference type="SAM" id="SignalP"/>
    </source>
</evidence>
<dbReference type="EMBL" id="VWSF01000010">
    <property type="protein sequence ID" value="KAA5544856.1"/>
    <property type="molecule type" value="Genomic_DNA"/>
</dbReference>
<dbReference type="AlphaFoldDB" id="A0A5M6DEL7"/>
<proteinExistence type="predicted"/>
<evidence type="ECO:0000313" key="2">
    <source>
        <dbReference type="EMBL" id="KAA5544856.1"/>
    </source>
</evidence>
<dbReference type="Proteomes" id="UP000323426">
    <property type="component" value="Unassembled WGS sequence"/>
</dbReference>
<keyword evidence="3" id="KW-1185">Reference proteome</keyword>
<comment type="caution">
    <text evidence="2">The sequence shown here is derived from an EMBL/GenBank/DDBJ whole genome shotgun (WGS) entry which is preliminary data.</text>
</comment>
<feature type="chain" id="PRO_5024330909" evidence="1">
    <location>
        <begin position="20"/>
        <end position="322"/>
    </location>
</feature>
<gene>
    <name evidence="2" type="ORF">F0145_14335</name>
</gene>
<sequence length="322" mass="35985">MKKLLLFIFLIYLVRYVSAQTVAPTAIITDSVTHKQNSWESQPGNGHKWLAGGLALAGMSGSLLYLTHTTNYQYGSNFKTVNDAANWLQLDKAEHVFMAYRTARLLTSLGTRAGITPQKAVMMGSAGSLLFVTTKEFLDGRNAIPGVGWSWLDMGANATGIIFFAAQELTWQDQKVKIKFSALPTQYESALNTRADILFGESMPERIMKDHNAQTYWLSFNLNAFGAPSQIPPWLNLAVGYGANNMFGPVNNVAYANGQVVFDRTDLQRYRQWYISPDIDLKKIKTNSPVLKTLLTALNIIKVPLPTLEYANQKLKGHWLHF</sequence>